<dbReference type="STRING" id="679192.HMPREF9013_0506"/>
<dbReference type="OrthoDB" id="9802815at2"/>
<dbReference type="InterPro" id="IPR005794">
    <property type="entry name" value="Fmt"/>
</dbReference>
<comment type="function">
    <text evidence="5">Attaches a formyl group to the free amino group of methionyl-tRNA(fMet). The formyl group appears to play a dual role in the initiator identity of N-formylmethionyl-tRNA by promoting its recognition by IF2 and preventing the misappropriation of this tRNA by the elongation apparatus.</text>
</comment>
<proteinExistence type="inferred from homology"/>
<dbReference type="AlphaFoldDB" id="D2MQF4"/>
<dbReference type="Proteomes" id="UP000005017">
    <property type="component" value="Unassembled WGS sequence"/>
</dbReference>
<evidence type="ECO:0000313" key="9">
    <source>
        <dbReference type="Proteomes" id="UP000005017"/>
    </source>
</evidence>
<dbReference type="InterPro" id="IPR005793">
    <property type="entry name" value="Formyl_trans_C"/>
</dbReference>
<name>D2MQF4_9FIRM</name>
<dbReference type="CDD" id="cd08646">
    <property type="entry name" value="FMT_core_Met-tRNA-FMT_N"/>
    <property type="match status" value="1"/>
</dbReference>
<reference evidence="9" key="1">
    <citation type="submission" date="2009-12" db="EMBL/GenBank/DDBJ databases">
        <title>Sequence of Clostridiales genomosp. BVAB3 str. UPII9-5.</title>
        <authorList>
            <person name="Madupu R."/>
            <person name="Durkin A.S."/>
            <person name="Torralba M."/>
            <person name="Methe B."/>
            <person name="Sutton G.G."/>
            <person name="Strausberg R.L."/>
            <person name="Nelson K.E."/>
        </authorList>
    </citation>
    <scope>NUCLEOTIDE SEQUENCE [LARGE SCALE GENOMIC DNA]</scope>
    <source>
        <strain evidence="9">W1219</strain>
    </source>
</reference>
<evidence type="ECO:0000256" key="4">
    <source>
        <dbReference type="ARBA" id="ARBA00022917"/>
    </source>
</evidence>
<dbReference type="HAMAP" id="MF_00182">
    <property type="entry name" value="Formyl_trans"/>
    <property type="match status" value="1"/>
</dbReference>
<evidence type="ECO:0000256" key="1">
    <source>
        <dbReference type="ARBA" id="ARBA00010699"/>
    </source>
</evidence>
<dbReference type="InterPro" id="IPR002376">
    <property type="entry name" value="Formyl_transf_N"/>
</dbReference>
<accession>D2MQF4</accession>
<dbReference type="eggNOG" id="COG0223">
    <property type="taxonomic scope" value="Bacteria"/>
</dbReference>
<evidence type="ECO:0000256" key="2">
    <source>
        <dbReference type="ARBA" id="ARBA00012261"/>
    </source>
</evidence>
<dbReference type="InterPro" id="IPR036477">
    <property type="entry name" value="Formyl_transf_N_sf"/>
</dbReference>
<dbReference type="Pfam" id="PF02911">
    <property type="entry name" value="Formyl_trans_C"/>
    <property type="match status" value="1"/>
</dbReference>
<dbReference type="Pfam" id="PF00551">
    <property type="entry name" value="Formyl_trans_N"/>
    <property type="match status" value="1"/>
</dbReference>
<feature type="binding site" evidence="5">
    <location>
        <begin position="107"/>
        <end position="110"/>
    </location>
    <ligand>
        <name>(6S)-5,6,7,8-tetrahydrofolate</name>
        <dbReference type="ChEBI" id="CHEBI:57453"/>
    </ligand>
</feature>
<dbReference type="SUPFAM" id="SSF50486">
    <property type="entry name" value="FMT C-terminal domain-like"/>
    <property type="match status" value="1"/>
</dbReference>
<dbReference type="CDD" id="cd08704">
    <property type="entry name" value="Met_tRNA_FMT_C"/>
    <property type="match status" value="1"/>
</dbReference>
<evidence type="ECO:0000313" key="8">
    <source>
        <dbReference type="EMBL" id="EFC05223.1"/>
    </source>
</evidence>
<keyword evidence="9" id="KW-1185">Reference proteome</keyword>
<dbReference type="RefSeq" id="WP_006627617.1">
    <property type="nucleotide sequence ID" value="NZ_ADFR01000016.1"/>
</dbReference>
<comment type="similarity">
    <text evidence="1 5">Belongs to the Fmt family.</text>
</comment>
<comment type="catalytic activity">
    <reaction evidence="5">
        <text>L-methionyl-tRNA(fMet) + (6R)-10-formyltetrahydrofolate = N-formyl-L-methionyl-tRNA(fMet) + (6S)-5,6,7,8-tetrahydrofolate + H(+)</text>
        <dbReference type="Rhea" id="RHEA:24380"/>
        <dbReference type="Rhea" id="RHEA-COMP:9952"/>
        <dbReference type="Rhea" id="RHEA-COMP:9953"/>
        <dbReference type="ChEBI" id="CHEBI:15378"/>
        <dbReference type="ChEBI" id="CHEBI:57453"/>
        <dbReference type="ChEBI" id="CHEBI:78530"/>
        <dbReference type="ChEBI" id="CHEBI:78844"/>
        <dbReference type="ChEBI" id="CHEBI:195366"/>
        <dbReference type="EC" id="2.1.2.9"/>
    </reaction>
</comment>
<keyword evidence="4 5" id="KW-0648">Protein biosynthesis</keyword>
<evidence type="ECO:0000259" key="6">
    <source>
        <dbReference type="Pfam" id="PF00551"/>
    </source>
</evidence>
<dbReference type="InterPro" id="IPR041711">
    <property type="entry name" value="Met-tRNA-FMT_N"/>
</dbReference>
<dbReference type="GO" id="GO:0004479">
    <property type="term" value="F:methionyl-tRNA formyltransferase activity"/>
    <property type="evidence" value="ECO:0007669"/>
    <property type="project" value="UniProtKB-UniRule"/>
</dbReference>
<feature type="domain" description="Formyl transferase C-terminal" evidence="7">
    <location>
        <begin position="202"/>
        <end position="299"/>
    </location>
</feature>
<evidence type="ECO:0000259" key="7">
    <source>
        <dbReference type="Pfam" id="PF02911"/>
    </source>
</evidence>
<protein>
    <recommendedName>
        <fullName evidence="2 5">Methionyl-tRNA formyltransferase</fullName>
        <ecNumber evidence="2 5">2.1.2.9</ecNumber>
    </recommendedName>
</protein>
<dbReference type="NCBIfam" id="TIGR00460">
    <property type="entry name" value="fmt"/>
    <property type="match status" value="1"/>
</dbReference>
<keyword evidence="3 5" id="KW-0808">Transferase</keyword>
<dbReference type="EMBL" id="ADFR01000016">
    <property type="protein sequence ID" value="EFC05223.1"/>
    <property type="molecule type" value="Genomic_DNA"/>
</dbReference>
<evidence type="ECO:0000256" key="5">
    <source>
        <dbReference type="HAMAP-Rule" id="MF_00182"/>
    </source>
</evidence>
<gene>
    <name evidence="5 8" type="primary">fmt</name>
    <name evidence="8" type="ORF">HMPREF9013_0506</name>
</gene>
<organism evidence="8 9">
    <name type="scientific">Bulleidia extructa W1219</name>
    <dbReference type="NCBI Taxonomy" id="679192"/>
    <lineage>
        <taxon>Bacteria</taxon>
        <taxon>Bacillati</taxon>
        <taxon>Bacillota</taxon>
        <taxon>Erysipelotrichia</taxon>
        <taxon>Erysipelotrichales</taxon>
        <taxon>Erysipelotrichaceae</taxon>
        <taxon>Bulleidia</taxon>
    </lineage>
</organism>
<dbReference type="PANTHER" id="PTHR11138:SF5">
    <property type="entry name" value="METHIONYL-TRNA FORMYLTRANSFERASE, MITOCHONDRIAL"/>
    <property type="match status" value="1"/>
</dbReference>
<dbReference type="EC" id="2.1.2.9" evidence="2 5"/>
<dbReference type="GO" id="GO:0005829">
    <property type="term" value="C:cytosol"/>
    <property type="evidence" value="ECO:0007669"/>
    <property type="project" value="TreeGrafter"/>
</dbReference>
<dbReference type="PANTHER" id="PTHR11138">
    <property type="entry name" value="METHIONYL-TRNA FORMYLTRANSFERASE"/>
    <property type="match status" value="1"/>
</dbReference>
<dbReference type="SUPFAM" id="SSF53328">
    <property type="entry name" value="Formyltransferase"/>
    <property type="match status" value="1"/>
</dbReference>
<dbReference type="Gene3D" id="3.40.50.12230">
    <property type="match status" value="1"/>
</dbReference>
<sequence>MNILFFGTPEFAREMLETLYQEEYNIVAVVSQPDNFVGRKKIFTLTPTHEFAKDHHIPCLQPEKLKEAVEEVLSYQPDFILSCAYGQFIPQTILEYPKYGCLNIHPSLLPKYRGGAPIHHAIMNGEKETAVSLMKMVKKMDAGDIYAQRVIEIGEDERFYELNRRLIEVAKKIIREDLPLYFEGKLEAIVQDESQVILGLNVTKEEEMVHFQREDIVQLYNHIRALYDWPMAYGVIQGKRVKFISCRKEIVHHSKAVGEVIGLEGKGLKIACQGGYLIVNELQPEGKKAMDAKSVMNGLGRSWVGHCFE</sequence>
<feature type="domain" description="Formyl transferase N-terminal" evidence="6">
    <location>
        <begin position="1"/>
        <end position="175"/>
    </location>
</feature>
<dbReference type="InterPro" id="IPR044135">
    <property type="entry name" value="Met-tRNA-FMT_C"/>
</dbReference>
<comment type="caution">
    <text evidence="8">The sequence shown here is derived from an EMBL/GenBank/DDBJ whole genome shotgun (WGS) entry which is preliminary data.</text>
</comment>
<dbReference type="InterPro" id="IPR011034">
    <property type="entry name" value="Formyl_transferase-like_C_sf"/>
</dbReference>
<evidence type="ECO:0000256" key="3">
    <source>
        <dbReference type="ARBA" id="ARBA00022679"/>
    </source>
</evidence>